<evidence type="ECO:0000313" key="5">
    <source>
        <dbReference type="EMBL" id="CUB04150.1"/>
    </source>
</evidence>
<name>A0A0K6IM12_9GAMM</name>
<sequence>MLDLTITDLTEDVVYNDQITWDIEEHAAALSNWQVQYDQISAGRFKGRVTELQLGSMQLVRDSANQSIRKVGDSWAGALSLSFPVNSNVDSFYCNGHRSEADYALLTPNGRLPEVLTPEGLDIFCVSCDMNELQGMLERQNIMVDLDQRMENFYLSRLPRGASFKSFLSSVLSGEHNTTLLKYNSIQTTVRESVLSYLLDVIDDNNIQYLDFSSRKQLVDRAREYMLSHLESPPTIMQLCSELGTSRRKLQYCFQDTLGINPVGYLRLVRLNAAHRDLLTGGSCVQDVAAKWGFLHLSRFAAEYRSLFDELPSETLKRAY</sequence>
<proteinExistence type="predicted"/>
<dbReference type="Pfam" id="PF12833">
    <property type="entry name" value="HTH_18"/>
    <property type="match status" value="1"/>
</dbReference>
<dbReference type="Gene3D" id="1.10.10.60">
    <property type="entry name" value="Homeodomain-like"/>
    <property type="match status" value="1"/>
</dbReference>
<dbReference type="InterPro" id="IPR009057">
    <property type="entry name" value="Homeodomain-like_sf"/>
</dbReference>
<dbReference type="SMART" id="SM00342">
    <property type="entry name" value="HTH_ARAC"/>
    <property type="match status" value="1"/>
</dbReference>
<gene>
    <name evidence="5" type="ORF">Ga0061065_105246</name>
</gene>
<dbReference type="OrthoDB" id="6003540at2"/>
<dbReference type="InterPro" id="IPR053142">
    <property type="entry name" value="PchR_regulatory_protein"/>
</dbReference>
<feature type="domain" description="HTH araC/xylS-type" evidence="4">
    <location>
        <begin position="220"/>
        <end position="318"/>
    </location>
</feature>
<dbReference type="InterPro" id="IPR018062">
    <property type="entry name" value="HTH_AraC-typ_CS"/>
</dbReference>
<dbReference type="GO" id="GO:0043565">
    <property type="term" value="F:sequence-specific DNA binding"/>
    <property type="evidence" value="ECO:0007669"/>
    <property type="project" value="InterPro"/>
</dbReference>
<organism evidence="5 6">
    <name type="scientific">Marinomonas fungiae</name>
    <dbReference type="NCBI Taxonomy" id="1137284"/>
    <lineage>
        <taxon>Bacteria</taxon>
        <taxon>Pseudomonadati</taxon>
        <taxon>Pseudomonadota</taxon>
        <taxon>Gammaproteobacteria</taxon>
        <taxon>Oceanospirillales</taxon>
        <taxon>Oceanospirillaceae</taxon>
        <taxon>Marinomonas</taxon>
    </lineage>
</organism>
<dbReference type="InterPro" id="IPR018060">
    <property type="entry name" value="HTH_AraC"/>
</dbReference>
<dbReference type="SUPFAM" id="SSF46689">
    <property type="entry name" value="Homeodomain-like"/>
    <property type="match status" value="2"/>
</dbReference>
<keyword evidence="3" id="KW-0804">Transcription</keyword>
<keyword evidence="1" id="KW-0805">Transcription regulation</keyword>
<accession>A0A0K6IM12</accession>
<keyword evidence="6" id="KW-1185">Reference proteome</keyword>
<dbReference type="PANTHER" id="PTHR47893">
    <property type="entry name" value="REGULATORY PROTEIN PCHR"/>
    <property type="match status" value="1"/>
</dbReference>
<evidence type="ECO:0000256" key="3">
    <source>
        <dbReference type="ARBA" id="ARBA00023163"/>
    </source>
</evidence>
<dbReference type="Proteomes" id="UP000182769">
    <property type="component" value="Unassembled WGS sequence"/>
</dbReference>
<evidence type="ECO:0000259" key="4">
    <source>
        <dbReference type="PROSITE" id="PS01124"/>
    </source>
</evidence>
<evidence type="ECO:0000256" key="1">
    <source>
        <dbReference type="ARBA" id="ARBA00023015"/>
    </source>
</evidence>
<dbReference type="AlphaFoldDB" id="A0A0K6IM12"/>
<dbReference type="GO" id="GO:0003700">
    <property type="term" value="F:DNA-binding transcription factor activity"/>
    <property type="evidence" value="ECO:0007669"/>
    <property type="project" value="InterPro"/>
</dbReference>
<dbReference type="PROSITE" id="PS00041">
    <property type="entry name" value="HTH_ARAC_FAMILY_1"/>
    <property type="match status" value="1"/>
</dbReference>
<dbReference type="RefSeq" id="WP_055463097.1">
    <property type="nucleotide sequence ID" value="NZ_CYHG01000005.1"/>
</dbReference>
<evidence type="ECO:0000313" key="6">
    <source>
        <dbReference type="Proteomes" id="UP000182769"/>
    </source>
</evidence>
<dbReference type="PROSITE" id="PS01124">
    <property type="entry name" value="HTH_ARAC_FAMILY_2"/>
    <property type="match status" value="1"/>
</dbReference>
<dbReference type="PANTHER" id="PTHR47893:SF1">
    <property type="entry name" value="REGULATORY PROTEIN PCHR"/>
    <property type="match status" value="1"/>
</dbReference>
<keyword evidence="2 5" id="KW-0238">DNA-binding</keyword>
<protein>
    <submittedName>
        <fullName evidence="5">AraC-type DNA-binding domain and AraC-containing proteins</fullName>
    </submittedName>
</protein>
<evidence type="ECO:0000256" key="2">
    <source>
        <dbReference type="ARBA" id="ARBA00023125"/>
    </source>
</evidence>
<dbReference type="STRING" id="1137284.GCA_001418205_02014"/>
<reference evidence="6" key="1">
    <citation type="submission" date="2015-08" db="EMBL/GenBank/DDBJ databases">
        <authorList>
            <person name="Varghese N."/>
        </authorList>
    </citation>
    <scope>NUCLEOTIDE SEQUENCE [LARGE SCALE GENOMIC DNA]</scope>
    <source>
        <strain evidence="6">JCM 18476</strain>
    </source>
</reference>
<dbReference type="EMBL" id="CYHG01000005">
    <property type="protein sequence ID" value="CUB04150.1"/>
    <property type="molecule type" value="Genomic_DNA"/>
</dbReference>